<protein>
    <submittedName>
        <fullName evidence="6">Mynd domain containing protein</fullName>
    </submittedName>
</protein>
<dbReference type="Gene3D" id="3.10.290.30">
    <property type="entry name" value="MM3350-like"/>
    <property type="match status" value="1"/>
</dbReference>
<evidence type="ECO:0000259" key="5">
    <source>
        <dbReference type="PROSITE" id="PS50865"/>
    </source>
</evidence>
<organism evidence="7">
    <name type="scientific">Grosmannia clavigera (strain kw1407 / UAMH 11150)</name>
    <name type="common">Blue stain fungus</name>
    <name type="synonym">Graphiocladiella clavigera</name>
    <dbReference type="NCBI Taxonomy" id="655863"/>
    <lineage>
        <taxon>Eukaryota</taxon>
        <taxon>Fungi</taxon>
        <taxon>Dikarya</taxon>
        <taxon>Ascomycota</taxon>
        <taxon>Pezizomycotina</taxon>
        <taxon>Sordariomycetes</taxon>
        <taxon>Sordariomycetidae</taxon>
        <taxon>Ophiostomatales</taxon>
        <taxon>Ophiostomataceae</taxon>
        <taxon>Leptographium</taxon>
    </lineage>
</organism>
<dbReference type="SUPFAM" id="SSF159941">
    <property type="entry name" value="MM3350-like"/>
    <property type="match status" value="1"/>
</dbReference>
<keyword evidence="1" id="KW-0479">Metal-binding</keyword>
<keyword evidence="7" id="KW-1185">Reference proteome</keyword>
<dbReference type="Gene3D" id="6.10.140.2220">
    <property type="match status" value="1"/>
</dbReference>
<dbReference type="Pfam" id="PF01753">
    <property type="entry name" value="zf-MYND"/>
    <property type="match status" value="1"/>
</dbReference>
<dbReference type="InterPro" id="IPR002893">
    <property type="entry name" value="Znf_MYND"/>
</dbReference>
<evidence type="ECO:0000313" key="6">
    <source>
        <dbReference type="EMBL" id="EFX04015.1"/>
    </source>
</evidence>
<reference evidence="6 7" key="1">
    <citation type="journal article" date="2011" name="Proc. Natl. Acad. Sci. U.S.A.">
        <title>Genome and transcriptome analyses of the mountain pine beetle-fungal symbiont Grosmannia clavigera, a lodgepole pine pathogen.</title>
        <authorList>
            <person name="DiGuistini S."/>
            <person name="Wang Y."/>
            <person name="Liao N.Y."/>
            <person name="Taylor G."/>
            <person name="Tanguay P."/>
            <person name="Feau N."/>
            <person name="Henrissat B."/>
            <person name="Chan S.K."/>
            <person name="Hesse-Orce U."/>
            <person name="Alamouti S.M."/>
            <person name="Tsui C.K.M."/>
            <person name="Docking R.T."/>
            <person name="Levasseur A."/>
            <person name="Haridas S."/>
            <person name="Robertson G."/>
            <person name="Birol I."/>
            <person name="Holt R.A."/>
            <person name="Marra M.A."/>
            <person name="Hamelin R.C."/>
            <person name="Hirst M."/>
            <person name="Jones S.J.M."/>
            <person name="Bohlmann J."/>
            <person name="Breuil C."/>
        </authorList>
    </citation>
    <scope>NUCLEOTIDE SEQUENCE [LARGE SCALE GENOMIC DNA]</scope>
    <source>
        <strain evidence="7">kw1407 / UAMH 11150</strain>
    </source>
</reference>
<dbReference type="Pfam" id="PF07929">
    <property type="entry name" value="PRiA4_ORF3"/>
    <property type="match status" value="1"/>
</dbReference>
<proteinExistence type="predicted"/>
<sequence length="125" mass="13919">MASQQCGNSSCTKGAASAALKACSRCRKVGYCSRECQTVAWTTHKTSCRRQNYIVKFHLSPGNITNPEVVRTLSCPADTSLYHLHVALQVAFGWATTHSFDFAVKDPSYREPDNVMDVIKRKMLM</sequence>
<dbReference type="AlphaFoldDB" id="F0XEV3"/>
<dbReference type="GeneID" id="25982078"/>
<dbReference type="GO" id="GO:0008270">
    <property type="term" value="F:zinc ion binding"/>
    <property type="evidence" value="ECO:0007669"/>
    <property type="project" value="UniProtKB-KW"/>
</dbReference>
<evidence type="ECO:0000256" key="4">
    <source>
        <dbReference type="PROSITE-ProRule" id="PRU00134"/>
    </source>
</evidence>
<feature type="domain" description="MYND-type" evidence="5">
    <location>
        <begin position="8"/>
        <end position="48"/>
    </location>
</feature>
<dbReference type="InParanoid" id="F0XEV3"/>
<dbReference type="InterPro" id="IPR012912">
    <property type="entry name" value="Plasmid_pRiA4b_Orf3-like"/>
</dbReference>
<dbReference type="SUPFAM" id="SSF144232">
    <property type="entry name" value="HIT/MYND zinc finger-like"/>
    <property type="match status" value="1"/>
</dbReference>
<evidence type="ECO:0000256" key="2">
    <source>
        <dbReference type="ARBA" id="ARBA00022771"/>
    </source>
</evidence>
<evidence type="ECO:0000313" key="7">
    <source>
        <dbReference type="Proteomes" id="UP000007796"/>
    </source>
</evidence>
<keyword evidence="2 4" id="KW-0863">Zinc-finger</keyword>
<dbReference type="Proteomes" id="UP000007796">
    <property type="component" value="Unassembled WGS sequence"/>
</dbReference>
<dbReference type="EMBL" id="GL629765">
    <property type="protein sequence ID" value="EFX04015.1"/>
    <property type="molecule type" value="Genomic_DNA"/>
</dbReference>
<evidence type="ECO:0000256" key="3">
    <source>
        <dbReference type="ARBA" id="ARBA00022833"/>
    </source>
</evidence>
<dbReference type="PROSITE" id="PS50865">
    <property type="entry name" value="ZF_MYND_2"/>
    <property type="match status" value="1"/>
</dbReference>
<name>F0XEV3_GROCL</name>
<dbReference type="InterPro" id="IPR024047">
    <property type="entry name" value="MM3350-like_sf"/>
</dbReference>
<dbReference type="OrthoDB" id="245563at2759"/>
<dbReference type="STRING" id="655863.F0XEV3"/>
<keyword evidence="3" id="KW-0862">Zinc</keyword>
<evidence type="ECO:0000256" key="1">
    <source>
        <dbReference type="ARBA" id="ARBA00022723"/>
    </source>
</evidence>
<accession>F0XEV3</accession>
<dbReference type="RefSeq" id="XP_014173497.1">
    <property type="nucleotide sequence ID" value="XM_014318022.1"/>
</dbReference>
<dbReference type="HOGENOM" id="CLU_1992884_0_0_1"/>
<gene>
    <name evidence="6" type="ORF">CMQ_943</name>
</gene>